<evidence type="ECO:0000259" key="2">
    <source>
        <dbReference type="Pfam" id="PF02984"/>
    </source>
</evidence>
<reference evidence="5" key="1">
    <citation type="submission" date="2016-06" db="UniProtKB">
        <authorList>
            <consortium name="WormBaseParasite"/>
        </authorList>
    </citation>
    <scope>IDENTIFICATION</scope>
</reference>
<feature type="transmembrane region" description="Helical" evidence="1">
    <location>
        <begin position="33"/>
        <end position="53"/>
    </location>
</feature>
<dbReference type="InterPro" id="IPR036915">
    <property type="entry name" value="Cyclin-like_sf"/>
</dbReference>
<evidence type="ECO:0000313" key="4">
    <source>
        <dbReference type="Proteomes" id="UP000271098"/>
    </source>
</evidence>
<dbReference type="AlphaFoldDB" id="A0A183EZP9"/>
<dbReference type="InterPro" id="IPR004367">
    <property type="entry name" value="Cyclin_C-dom"/>
</dbReference>
<dbReference type="Gene3D" id="1.10.472.10">
    <property type="entry name" value="Cyclin-like"/>
    <property type="match status" value="1"/>
</dbReference>
<evidence type="ECO:0000256" key="1">
    <source>
        <dbReference type="SAM" id="Phobius"/>
    </source>
</evidence>
<keyword evidence="1" id="KW-0472">Membrane</keyword>
<dbReference type="SUPFAM" id="SSF47954">
    <property type="entry name" value="Cyclin-like"/>
    <property type="match status" value="1"/>
</dbReference>
<keyword evidence="4" id="KW-1185">Reference proteome</keyword>
<dbReference type="Proteomes" id="UP000271098">
    <property type="component" value="Unassembled WGS sequence"/>
</dbReference>
<keyword evidence="1" id="KW-0812">Transmembrane</keyword>
<protein>
    <submittedName>
        <fullName evidence="5">Cyclin_C domain-containing protein</fullName>
    </submittedName>
</protein>
<sequence>MIADSPAEVYYMVRYLLELALLEHTSVRFRPSITGVAAFFLANIIFGLDYGLLNTETGYVPHFYAFCRAAPYAFASFFY</sequence>
<evidence type="ECO:0000313" key="5">
    <source>
        <dbReference type="WBParaSite" id="GPUH_0002647001-mRNA-1"/>
    </source>
</evidence>
<feature type="domain" description="Cyclin C-terminal" evidence="2">
    <location>
        <begin position="6"/>
        <end position="46"/>
    </location>
</feature>
<keyword evidence="1" id="KW-1133">Transmembrane helix</keyword>
<dbReference type="WBParaSite" id="GPUH_0002647001-mRNA-1">
    <property type="protein sequence ID" value="GPUH_0002647001-mRNA-1"/>
    <property type="gene ID" value="GPUH_0002647001"/>
</dbReference>
<dbReference type="Pfam" id="PF02984">
    <property type="entry name" value="Cyclin_C"/>
    <property type="match status" value="1"/>
</dbReference>
<accession>A0A183EZP9</accession>
<name>A0A183EZP9_9BILA</name>
<gene>
    <name evidence="3" type="ORF">GPUH_LOCUS26440</name>
</gene>
<dbReference type="OrthoDB" id="5590282at2759"/>
<dbReference type="EMBL" id="UYRT01110898">
    <property type="protein sequence ID" value="VDN45558.1"/>
    <property type="molecule type" value="Genomic_DNA"/>
</dbReference>
<organism evidence="5">
    <name type="scientific">Gongylonema pulchrum</name>
    <dbReference type="NCBI Taxonomy" id="637853"/>
    <lineage>
        <taxon>Eukaryota</taxon>
        <taxon>Metazoa</taxon>
        <taxon>Ecdysozoa</taxon>
        <taxon>Nematoda</taxon>
        <taxon>Chromadorea</taxon>
        <taxon>Rhabditida</taxon>
        <taxon>Spirurina</taxon>
        <taxon>Spiruromorpha</taxon>
        <taxon>Spiruroidea</taxon>
        <taxon>Gongylonematidae</taxon>
        <taxon>Gongylonema</taxon>
    </lineage>
</organism>
<evidence type="ECO:0000313" key="3">
    <source>
        <dbReference type="EMBL" id="VDN45558.1"/>
    </source>
</evidence>
<proteinExistence type="predicted"/>
<reference evidence="3 4" key="2">
    <citation type="submission" date="2018-11" db="EMBL/GenBank/DDBJ databases">
        <authorList>
            <consortium name="Pathogen Informatics"/>
        </authorList>
    </citation>
    <scope>NUCLEOTIDE SEQUENCE [LARGE SCALE GENOMIC DNA]</scope>
</reference>